<feature type="binding site" evidence="6">
    <location>
        <position position="93"/>
    </location>
    <ligand>
        <name>substrate</name>
    </ligand>
</feature>
<dbReference type="PANTHER" id="PTHR21060:SF15">
    <property type="entry name" value="ACETATE KINASE-RELATED"/>
    <property type="match status" value="1"/>
</dbReference>
<dbReference type="OrthoDB" id="9802453at2"/>
<keyword evidence="3 6" id="KW-0547">Nucleotide-binding</keyword>
<comment type="catalytic activity">
    <reaction evidence="6">
        <text>acetate + ATP = acetyl phosphate + ADP</text>
        <dbReference type="Rhea" id="RHEA:11352"/>
        <dbReference type="ChEBI" id="CHEBI:22191"/>
        <dbReference type="ChEBI" id="CHEBI:30089"/>
        <dbReference type="ChEBI" id="CHEBI:30616"/>
        <dbReference type="ChEBI" id="CHEBI:456216"/>
        <dbReference type="EC" id="2.7.2.1"/>
    </reaction>
</comment>
<dbReference type="NCBIfam" id="TIGR00016">
    <property type="entry name" value="ackA"/>
    <property type="match status" value="1"/>
</dbReference>
<feature type="binding site" evidence="6">
    <location>
        <begin position="332"/>
        <end position="336"/>
    </location>
    <ligand>
        <name>ATP</name>
        <dbReference type="ChEBI" id="CHEBI:30616"/>
    </ligand>
</feature>
<dbReference type="GO" id="GO:0008776">
    <property type="term" value="F:acetate kinase activity"/>
    <property type="evidence" value="ECO:0007669"/>
    <property type="project" value="UniProtKB-UniRule"/>
</dbReference>
<feature type="site" description="Transition state stabilizer" evidence="6">
    <location>
        <position position="182"/>
    </location>
</feature>
<feature type="site" description="Transition state stabilizer" evidence="6">
    <location>
        <position position="243"/>
    </location>
</feature>
<organism evidence="8 9">
    <name type="scientific">Thiocapsa marina 5811</name>
    <dbReference type="NCBI Taxonomy" id="768671"/>
    <lineage>
        <taxon>Bacteria</taxon>
        <taxon>Pseudomonadati</taxon>
        <taxon>Pseudomonadota</taxon>
        <taxon>Gammaproteobacteria</taxon>
        <taxon>Chromatiales</taxon>
        <taxon>Chromatiaceae</taxon>
        <taxon>Thiocapsa</taxon>
    </lineage>
</organism>
<dbReference type="GO" id="GO:0005524">
    <property type="term" value="F:ATP binding"/>
    <property type="evidence" value="ECO:0007669"/>
    <property type="project" value="UniProtKB-KW"/>
</dbReference>
<dbReference type="InterPro" id="IPR023865">
    <property type="entry name" value="Aliphatic_acid_kinase_CS"/>
</dbReference>
<dbReference type="Pfam" id="PF00871">
    <property type="entry name" value="Acetate_kinase"/>
    <property type="match status" value="1"/>
</dbReference>
<keyword evidence="5 6" id="KW-0067">ATP-binding</keyword>
<dbReference type="STRING" id="768671.ThimaDRAFT_1368"/>
<dbReference type="eggNOG" id="COG0282">
    <property type="taxonomic scope" value="Bacteria"/>
</dbReference>
<dbReference type="Gene3D" id="3.30.420.40">
    <property type="match status" value="2"/>
</dbReference>
<keyword evidence="6" id="KW-0479">Metal-binding</keyword>
<evidence type="ECO:0000256" key="2">
    <source>
        <dbReference type="ARBA" id="ARBA00022679"/>
    </source>
</evidence>
<comment type="subunit">
    <text evidence="6">Homodimer.</text>
</comment>
<evidence type="ECO:0000256" key="5">
    <source>
        <dbReference type="ARBA" id="ARBA00022840"/>
    </source>
</evidence>
<dbReference type="SUPFAM" id="SSF53067">
    <property type="entry name" value="Actin-like ATPase domain"/>
    <property type="match status" value="2"/>
</dbReference>
<protein>
    <recommendedName>
        <fullName evidence="6">Acetate kinase</fullName>
        <ecNumber evidence="6">2.7.2.1</ecNumber>
    </recommendedName>
    <alternativeName>
        <fullName evidence="6">Acetokinase</fullName>
    </alternativeName>
</protein>
<evidence type="ECO:0000256" key="6">
    <source>
        <dbReference type="HAMAP-Rule" id="MF_00020"/>
    </source>
</evidence>
<feature type="binding site" evidence="6">
    <location>
        <begin position="210"/>
        <end position="214"/>
    </location>
    <ligand>
        <name>ATP</name>
        <dbReference type="ChEBI" id="CHEBI:30616"/>
    </ligand>
</feature>
<dbReference type="PROSITE" id="PS01075">
    <property type="entry name" value="ACETATE_KINASE_1"/>
    <property type="match status" value="1"/>
</dbReference>
<sequence length="415" mass="44949">MKVLVLNSGSSSIKYQLFRSEDWVALASGSVSRIGEPEGEIKAEWLDASGIRQSGRARVTIPTHQDGIDRIVKALHETRVLGDVSELAVIGHRVVHGGEHFKHPTIVDDAVAEAIQGVVPLAPLHNPAHLAGIEVARRLFPTVPSVAVFDTAFHQTMPRTAYRYAIPEWLYREHRIRRYGFHGTSHYYVAKRAAAMLDRPLETCNLITLHLGNGSSATAIRDGKSVDTSMGLTPLEGLVMGTRCGDIDPAIHFYLAKNLGLEIDAIEDLLNRQSGLLGICGVNDMREIDRLAEEGNDAAELAIGITAHRIKKYIGAYSAELGRVDAVVFTGGIGENAAEIRCRACEGLENLGIKMDDTANYALEGRGERCISTPESTVQVLVIPTNEELEIAQQALAATSEAPCDGLSETFRVGG</sequence>
<dbReference type="PIRSF" id="PIRSF000722">
    <property type="entry name" value="Acetate_prop_kin"/>
    <property type="match status" value="1"/>
</dbReference>
<evidence type="ECO:0000256" key="1">
    <source>
        <dbReference type="ARBA" id="ARBA00008748"/>
    </source>
</evidence>
<comment type="subcellular location">
    <subcellularLocation>
        <location evidence="6">Cytoplasm</location>
    </subcellularLocation>
</comment>
<dbReference type="EMBL" id="AFWV01000004">
    <property type="protein sequence ID" value="EGV19224.1"/>
    <property type="molecule type" value="Genomic_DNA"/>
</dbReference>
<feature type="binding site" evidence="6">
    <location>
        <begin position="284"/>
        <end position="286"/>
    </location>
    <ligand>
        <name>ATP</name>
        <dbReference type="ChEBI" id="CHEBI:30616"/>
    </ligand>
</feature>
<dbReference type="InterPro" id="IPR004372">
    <property type="entry name" value="Ac/propionate_kinase"/>
</dbReference>
<keyword evidence="2 6" id="KW-0808">Transferase</keyword>
<dbReference type="AlphaFoldDB" id="F9U8W6"/>
<dbReference type="HAMAP" id="MF_00020">
    <property type="entry name" value="Acetate_kinase"/>
    <property type="match status" value="1"/>
</dbReference>
<dbReference type="UniPathway" id="UPA00340">
    <property type="reaction ID" value="UER00458"/>
</dbReference>
<keyword evidence="4 6" id="KW-0418">Kinase</keyword>
<accession>F9U8W6</accession>
<dbReference type="RefSeq" id="WP_007192245.1">
    <property type="nucleotide sequence ID" value="NZ_AFWV01000004.1"/>
</dbReference>
<keyword evidence="6" id="KW-0460">Magnesium</keyword>
<feature type="binding site" evidence="6">
    <location>
        <position position="387"/>
    </location>
    <ligand>
        <name>Mg(2+)</name>
        <dbReference type="ChEBI" id="CHEBI:18420"/>
    </ligand>
</feature>
<evidence type="ECO:0000313" key="9">
    <source>
        <dbReference type="Proteomes" id="UP000005459"/>
    </source>
</evidence>
<dbReference type="GO" id="GO:0006085">
    <property type="term" value="P:acetyl-CoA biosynthetic process"/>
    <property type="evidence" value="ECO:0007669"/>
    <property type="project" value="UniProtKB-UniRule"/>
</dbReference>
<comment type="cofactor">
    <cofactor evidence="6">
        <name>Mg(2+)</name>
        <dbReference type="ChEBI" id="CHEBI:18420"/>
    </cofactor>
    <cofactor evidence="6">
        <name>Mn(2+)</name>
        <dbReference type="ChEBI" id="CHEBI:29035"/>
    </cofactor>
    <text evidence="6">Mg(2+). Can also accept Mn(2+).</text>
</comment>
<proteinExistence type="inferred from homology"/>
<comment type="pathway">
    <text evidence="6">Metabolic intermediate biosynthesis; acetyl-CoA biosynthesis; acetyl-CoA from acetate: step 1/2.</text>
</comment>
<dbReference type="Proteomes" id="UP000005459">
    <property type="component" value="Unassembled WGS sequence"/>
</dbReference>
<dbReference type="CDD" id="cd24010">
    <property type="entry name" value="ASKHA_NBD_AcK_PK"/>
    <property type="match status" value="1"/>
</dbReference>
<evidence type="ECO:0000313" key="8">
    <source>
        <dbReference type="EMBL" id="EGV19224.1"/>
    </source>
</evidence>
<dbReference type="EC" id="2.7.2.1" evidence="6"/>
<dbReference type="GO" id="GO:0005737">
    <property type="term" value="C:cytoplasm"/>
    <property type="evidence" value="ECO:0007669"/>
    <property type="project" value="UniProtKB-SubCell"/>
</dbReference>
<evidence type="ECO:0000256" key="7">
    <source>
        <dbReference type="RuleBase" id="RU003835"/>
    </source>
</evidence>
<dbReference type="GO" id="GO:0000287">
    <property type="term" value="F:magnesium ion binding"/>
    <property type="evidence" value="ECO:0007669"/>
    <property type="project" value="UniProtKB-UniRule"/>
</dbReference>
<name>F9U8W6_9GAMM</name>
<feature type="binding site" evidence="6">
    <location>
        <position position="7"/>
    </location>
    <ligand>
        <name>Mg(2+)</name>
        <dbReference type="ChEBI" id="CHEBI:18420"/>
    </ligand>
</feature>
<dbReference type="PRINTS" id="PR00471">
    <property type="entry name" value="ACETATEKNASE"/>
</dbReference>
<dbReference type="PROSITE" id="PS01076">
    <property type="entry name" value="ACETATE_KINASE_2"/>
    <property type="match status" value="1"/>
</dbReference>
<keyword evidence="6" id="KW-0963">Cytoplasm</keyword>
<evidence type="ECO:0000256" key="3">
    <source>
        <dbReference type="ARBA" id="ARBA00022741"/>
    </source>
</evidence>
<dbReference type="GO" id="GO:0006083">
    <property type="term" value="P:acetate metabolic process"/>
    <property type="evidence" value="ECO:0007669"/>
    <property type="project" value="TreeGrafter"/>
</dbReference>
<comment type="similarity">
    <text evidence="1 6 7">Belongs to the acetokinase family.</text>
</comment>
<feature type="active site" description="Proton donor/acceptor" evidence="6">
    <location>
        <position position="150"/>
    </location>
</feature>
<dbReference type="PATRIC" id="fig|768671.3.peg.1461"/>
<reference evidence="8 9" key="1">
    <citation type="submission" date="2011-06" db="EMBL/GenBank/DDBJ databases">
        <title>The draft genome of Thiocapsa marina 5811.</title>
        <authorList>
            <consortium name="US DOE Joint Genome Institute (JGI-PGF)"/>
            <person name="Lucas S."/>
            <person name="Han J."/>
            <person name="Cheng J.-F."/>
            <person name="Goodwin L."/>
            <person name="Pitluck S."/>
            <person name="Peters L."/>
            <person name="Land M.L."/>
            <person name="Hauser L."/>
            <person name="Vogl K."/>
            <person name="Liu Z."/>
            <person name="Imhoff J."/>
            <person name="Thiel V."/>
            <person name="Frigaard N.-U."/>
            <person name="Bryant D."/>
            <person name="Woyke T.J."/>
        </authorList>
    </citation>
    <scope>NUCLEOTIDE SEQUENCE [LARGE SCALE GENOMIC DNA]</scope>
    <source>
        <strain evidence="8 9">5811</strain>
    </source>
</reference>
<gene>
    <name evidence="6" type="primary">ackA</name>
    <name evidence="8" type="ORF">ThimaDRAFT_1368</name>
</gene>
<dbReference type="InterPro" id="IPR043129">
    <property type="entry name" value="ATPase_NBD"/>
</dbReference>
<keyword evidence="9" id="KW-1185">Reference proteome</keyword>
<comment type="function">
    <text evidence="6">Catalyzes the formation of acetyl phosphate from acetate and ATP. Can also catalyze the reverse reaction.</text>
</comment>
<evidence type="ECO:0000256" key="4">
    <source>
        <dbReference type="ARBA" id="ARBA00022777"/>
    </source>
</evidence>
<dbReference type="PANTHER" id="PTHR21060">
    <property type="entry name" value="ACETATE KINASE"/>
    <property type="match status" value="1"/>
</dbReference>
<dbReference type="InterPro" id="IPR000890">
    <property type="entry name" value="Aliphatic_acid_kin_short-chain"/>
</dbReference>
<feature type="binding site" evidence="6">
    <location>
        <position position="14"/>
    </location>
    <ligand>
        <name>ATP</name>
        <dbReference type="ChEBI" id="CHEBI:30616"/>
    </ligand>
</feature>